<sequence>MALIRILLPLLFLGTLLLGAEQKAKEPRAIEVLFFGDDEHHRPLDQYAIFKEAVGNKGIHLTYEKRMDALTPENLAKYDALLIFANHQEITPQQLAAVKGFVDNGGGFVPVHCGSACFKKNDEYVALVGGQIEGHDTGTFTADVVAPDHPIMKGYKPFETWDETYRHHKLSNDITVLQKRGDEPWTWVRQQGKGRVFYTAHGHDERCWKQEGFHDLLVRGIRWAVGDNVSLIDLPELKYEVPMLPARYETKLPVPKIQSPLSPVESMKCAQVPAGFQLSLFASEPDIVNPIAIAWDHRDRLWVVEALDYPNDMQSPGNDRLKICEDTDHDGKADKFTVFAEHLSISTSAVCVTDGAIVTSGSQILLLKDTNGDDKADQRTVLLDGFKTHDTHAGVSNLRQGFDGWIYGTDGYAGFDGTVGGKPVKFDTGVFRFLPDGSRLEFLGKTTNNTWGLAFTENFDVLGSTANRQPSWQVIGDNGPVHKADKGTRIFPTTLDVQGSDGWDPPVELLGEGRIRAKARHYTAAAGHGIYTGKRFPSEWQNKAAFVCEPTGHLVSIGWLRTENADFFADFDGNNLYASSDAWSAPVAAETGPDGAVWIADWYKIIVQHNRPGAPFEQTKVERGKGGAYVTPLRDKRMGRIYRVLPKDDKEPELKPLDPAKPESLLEGLSDASLVRRLHAERLIVEKADADLVPQLLERAKDNIHALYALGGLGYVSERPFERVTLLKDIVKTSSSSGCRRAAMTFWPTVEPPPVLDPSHETDPFFIREWLLQVARANPSEGLGSELRDWHRSQQQLRRGEVLDRCFAAAAARHYVGFLLASLKNPPDPSVLKERIYPAAIRAFAESRPSQIIERLENDDSPLAKALKEALVAKAATKKYNPPADQLTRGEAVYARTCAACHQSTGTGVDSAFPPLDGSQTAIGDPANPIRIVIHGLTGPVEIPGKPAVNSLMPPVGLMNDADIADVLSYVRHSWSNDAAPVSAEDVTKVREATKDRQSAWTLKELH</sequence>
<evidence type="ECO:0000259" key="5">
    <source>
        <dbReference type="PROSITE" id="PS51007"/>
    </source>
</evidence>
<name>A0ABU9AZB7_9BACT</name>
<dbReference type="Proteomes" id="UP001371305">
    <property type="component" value="Unassembled WGS sequence"/>
</dbReference>
<dbReference type="Pfam" id="PF00034">
    <property type="entry name" value="Cytochrom_C"/>
    <property type="match status" value="1"/>
</dbReference>
<dbReference type="Pfam" id="PF06283">
    <property type="entry name" value="ThuA"/>
    <property type="match status" value="1"/>
</dbReference>
<evidence type="ECO:0000256" key="1">
    <source>
        <dbReference type="ARBA" id="ARBA00022617"/>
    </source>
</evidence>
<evidence type="ECO:0000313" key="7">
    <source>
        <dbReference type="Proteomes" id="UP001371305"/>
    </source>
</evidence>
<dbReference type="RefSeq" id="WP_341406775.1">
    <property type="nucleotide sequence ID" value="NZ_JBBUKT010000009.1"/>
</dbReference>
<evidence type="ECO:0000256" key="4">
    <source>
        <dbReference type="PROSITE-ProRule" id="PRU00433"/>
    </source>
</evidence>
<dbReference type="Pfam" id="PF23500">
    <property type="entry name" value="DUF7133"/>
    <property type="match status" value="1"/>
</dbReference>
<keyword evidence="7" id="KW-1185">Reference proteome</keyword>
<evidence type="ECO:0000256" key="2">
    <source>
        <dbReference type="ARBA" id="ARBA00022723"/>
    </source>
</evidence>
<keyword evidence="2 4" id="KW-0479">Metal-binding</keyword>
<accession>A0ABU9AZB7</accession>
<feature type="domain" description="Cytochrome c" evidence="5">
    <location>
        <begin position="885"/>
        <end position="975"/>
    </location>
</feature>
<reference evidence="6 7" key="1">
    <citation type="submission" date="2024-04" db="EMBL/GenBank/DDBJ databases">
        <title>Luteolibacter sp. isolated from soil.</title>
        <authorList>
            <person name="An J."/>
        </authorList>
    </citation>
    <scope>NUCLEOTIDE SEQUENCE [LARGE SCALE GENOMIC DNA]</scope>
    <source>
        <strain evidence="6 7">Y139</strain>
    </source>
</reference>
<comment type="caution">
    <text evidence="6">The sequence shown here is derived from an EMBL/GenBank/DDBJ whole genome shotgun (WGS) entry which is preliminary data.</text>
</comment>
<dbReference type="InterPro" id="IPR011042">
    <property type="entry name" value="6-blade_b-propeller_TolB-like"/>
</dbReference>
<dbReference type="Gene3D" id="1.10.760.10">
    <property type="entry name" value="Cytochrome c-like domain"/>
    <property type="match status" value="1"/>
</dbReference>
<dbReference type="Gene3D" id="3.40.50.880">
    <property type="match status" value="1"/>
</dbReference>
<organism evidence="6 7">
    <name type="scientific">Luteolibacter soli</name>
    <dbReference type="NCBI Taxonomy" id="3135280"/>
    <lineage>
        <taxon>Bacteria</taxon>
        <taxon>Pseudomonadati</taxon>
        <taxon>Verrucomicrobiota</taxon>
        <taxon>Verrucomicrobiia</taxon>
        <taxon>Verrucomicrobiales</taxon>
        <taxon>Verrucomicrobiaceae</taxon>
        <taxon>Luteolibacter</taxon>
    </lineage>
</organism>
<evidence type="ECO:0000313" key="6">
    <source>
        <dbReference type="EMBL" id="MEK7953016.1"/>
    </source>
</evidence>
<dbReference type="PANTHER" id="PTHR33546">
    <property type="entry name" value="LARGE, MULTIFUNCTIONAL SECRETED PROTEIN-RELATED"/>
    <property type="match status" value="1"/>
</dbReference>
<keyword evidence="1 4" id="KW-0349">Heme</keyword>
<dbReference type="InterPro" id="IPR011041">
    <property type="entry name" value="Quinoprot_gluc/sorb_DH_b-prop"/>
</dbReference>
<dbReference type="InterPro" id="IPR029010">
    <property type="entry name" value="ThuA-like"/>
</dbReference>
<dbReference type="InterPro" id="IPR009056">
    <property type="entry name" value="Cyt_c-like_dom"/>
</dbReference>
<dbReference type="PROSITE" id="PS51007">
    <property type="entry name" value="CYTC"/>
    <property type="match status" value="1"/>
</dbReference>
<dbReference type="InterPro" id="IPR013428">
    <property type="entry name" value="Membrane-bound_put_N"/>
</dbReference>
<dbReference type="Gene3D" id="2.120.10.30">
    <property type="entry name" value="TolB, C-terminal domain"/>
    <property type="match status" value="1"/>
</dbReference>
<dbReference type="NCBIfam" id="TIGR02604">
    <property type="entry name" value="Piru_Ver_Nterm"/>
    <property type="match status" value="1"/>
</dbReference>
<dbReference type="InterPro" id="IPR055557">
    <property type="entry name" value="DUF7133"/>
</dbReference>
<proteinExistence type="predicted"/>
<dbReference type="EMBL" id="JBBUKT010000009">
    <property type="protein sequence ID" value="MEK7953016.1"/>
    <property type="molecule type" value="Genomic_DNA"/>
</dbReference>
<dbReference type="SUPFAM" id="SSF46626">
    <property type="entry name" value="Cytochrome c"/>
    <property type="match status" value="1"/>
</dbReference>
<keyword evidence="3 4" id="KW-0408">Iron</keyword>
<dbReference type="InterPro" id="IPR029062">
    <property type="entry name" value="Class_I_gatase-like"/>
</dbReference>
<gene>
    <name evidence="6" type="ORF">WKV53_21055</name>
</gene>
<protein>
    <submittedName>
        <fullName evidence="6">PVC-type heme-binding CxxCH protein</fullName>
    </submittedName>
</protein>
<dbReference type="PANTHER" id="PTHR33546:SF1">
    <property type="entry name" value="LARGE, MULTIFUNCTIONAL SECRETED PROTEIN"/>
    <property type="match status" value="1"/>
</dbReference>
<dbReference type="InterPro" id="IPR036909">
    <property type="entry name" value="Cyt_c-like_dom_sf"/>
</dbReference>
<dbReference type="SUPFAM" id="SSF52317">
    <property type="entry name" value="Class I glutamine amidotransferase-like"/>
    <property type="match status" value="1"/>
</dbReference>
<evidence type="ECO:0000256" key="3">
    <source>
        <dbReference type="ARBA" id="ARBA00023004"/>
    </source>
</evidence>
<dbReference type="SUPFAM" id="SSF50952">
    <property type="entry name" value="Soluble quinoprotein glucose dehydrogenase"/>
    <property type="match status" value="1"/>
</dbReference>